<dbReference type="Proteomes" id="UP001500547">
    <property type="component" value="Unassembled WGS sequence"/>
</dbReference>
<organism evidence="2 3">
    <name type="scientific">Viridibacterium curvum</name>
    <dbReference type="NCBI Taxonomy" id="1101404"/>
    <lineage>
        <taxon>Bacteria</taxon>
        <taxon>Pseudomonadati</taxon>
        <taxon>Pseudomonadota</taxon>
        <taxon>Betaproteobacteria</taxon>
        <taxon>Rhodocyclales</taxon>
        <taxon>Rhodocyclaceae</taxon>
        <taxon>Viridibacterium</taxon>
    </lineage>
</organism>
<proteinExistence type="predicted"/>
<keyword evidence="3" id="KW-1185">Reference proteome</keyword>
<dbReference type="EMBL" id="BAABLD010000017">
    <property type="protein sequence ID" value="GAA5172562.1"/>
    <property type="molecule type" value="Genomic_DNA"/>
</dbReference>
<reference evidence="3" key="1">
    <citation type="journal article" date="2019" name="Int. J. Syst. Evol. Microbiol.">
        <title>The Global Catalogue of Microorganisms (GCM) 10K type strain sequencing project: providing services to taxonomists for standard genome sequencing and annotation.</title>
        <authorList>
            <consortium name="The Broad Institute Genomics Platform"/>
            <consortium name="The Broad Institute Genome Sequencing Center for Infectious Disease"/>
            <person name="Wu L."/>
            <person name="Ma J."/>
        </authorList>
    </citation>
    <scope>NUCLEOTIDE SEQUENCE [LARGE SCALE GENOMIC DNA]</scope>
    <source>
        <strain evidence="3">JCM 18715</strain>
    </source>
</reference>
<name>A0ABP9R796_9RHOO</name>
<evidence type="ECO:0000313" key="2">
    <source>
        <dbReference type="EMBL" id="GAA5172562.1"/>
    </source>
</evidence>
<keyword evidence="1" id="KW-0732">Signal</keyword>
<dbReference type="InterPro" id="IPR021333">
    <property type="entry name" value="DUF2946"/>
</dbReference>
<evidence type="ECO:0000313" key="3">
    <source>
        <dbReference type="Proteomes" id="UP001500547"/>
    </source>
</evidence>
<dbReference type="Pfam" id="PF11162">
    <property type="entry name" value="DUF2946"/>
    <property type="match status" value="1"/>
</dbReference>
<accession>A0ABP9R796</accession>
<evidence type="ECO:0008006" key="4">
    <source>
        <dbReference type="Google" id="ProtNLM"/>
    </source>
</evidence>
<feature type="signal peptide" evidence="1">
    <location>
        <begin position="1"/>
        <end position="30"/>
    </location>
</feature>
<sequence>MSFSTAFLRRVSRIAMLAMLLHAFAPFAHAMSRVGGGAPFDPLSSICTTAGPGLSLAQPVASDAAPASPAVDLVRHCPLCLAGAHVALASLPALLFSADTALQHVRVAVLPVSPPATARWLAPAPRGPPAA</sequence>
<dbReference type="RefSeq" id="WP_345534795.1">
    <property type="nucleotide sequence ID" value="NZ_BAABLD010000017.1"/>
</dbReference>
<feature type="chain" id="PRO_5045393347" description="DUF2946 domain-containing protein" evidence="1">
    <location>
        <begin position="31"/>
        <end position="131"/>
    </location>
</feature>
<protein>
    <recommendedName>
        <fullName evidence="4">DUF2946 domain-containing protein</fullName>
    </recommendedName>
</protein>
<evidence type="ECO:0000256" key="1">
    <source>
        <dbReference type="SAM" id="SignalP"/>
    </source>
</evidence>
<gene>
    <name evidence="2" type="ORF">GCM10025770_38980</name>
</gene>
<comment type="caution">
    <text evidence="2">The sequence shown here is derived from an EMBL/GenBank/DDBJ whole genome shotgun (WGS) entry which is preliminary data.</text>
</comment>